<evidence type="ECO:0000313" key="3">
    <source>
        <dbReference type="Proteomes" id="UP000279236"/>
    </source>
</evidence>
<keyword evidence="3" id="KW-1185">Reference proteome</keyword>
<accession>A0A427XZT5</accession>
<feature type="region of interest" description="Disordered" evidence="1">
    <location>
        <begin position="177"/>
        <end position="199"/>
    </location>
</feature>
<comment type="caution">
    <text evidence="2">The sequence shown here is derived from an EMBL/GenBank/DDBJ whole genome shotgun (WGS) entry which is preliminary data.</text>
</comment>
<organism evidence="2 3">
    <name type="scientific">Apiotrichum porosum</name>
    <dbReference type="NCBI Taxonomy" id="105984"/>
    <lineage>
        <taxon>Eukaryota</taxon>
        <taxon>Fungi</taxon>
        <taxon>Dikarya</taxon>
        <taxon>Basidiomycota</taxon>
        <taxon>Agaricomycotina</taxon>
        <taxon>Tremellomycetes</taxon>
        <taxon>Trichosporonales</taxon>
        <taxon>Trichosporonaceae</taxon>
        <taxon>Apiotrichum</taxon>
    </lineage>
</organism>
<dbReference type="EMBL" id="RSCE01000003">
    <property type="protein sequence ID" value="RSH84388.1"/>
    <property type="molecule type" value="Genomic_DNA"/>
</dbReference>
<dbReference type="AlphaFoldDB" id="A0A427XZT5"/>
<protein>
    <submittedName>
        <fullName evidence="2">Uncharacterized protein</fullName>
    </submittedName>
</protein>
<name>A0A427XZT5_9TREE</name>
<feature type="compositionally biased region" description="Acidic residues" evidence="1">
    <location>
        <begin position="190"/>
        <end position="199"/>
    </location>
</feature>
<feature type="compositionally biased region" description="Basic and acidic residues" evidence="1">
    <location>
        <begin position="177"/>
        <end position="189"/>
    </location>
</feature>
<dbReference type="Proteomes" id="UP000279236">
    <property type="component" value="Unassembled WGS sequence"/>
</dbReference>
<sequence>MAFTIPTTMATPAWSAADGKRFLALEAEFNKTSWPFTVAGSIPLEDLEGLGLYYSRPPVDNQTDCDPNWSLNVNRMRKKLQQHPHRLPARARMQNRNIDFVATTKFDVFSGQRDLGWGLDVLANIINDSRAYIDPIWVTKPVHFDMSNRYTTNGNEAAFIYVSLAIALEVPEWSKRNAAKMEDGDAEEKGETEEMEEKA</sequence>
<dbReference type="RefSeq" id="XP_028477836.1">
    <property type="nucleotide sequence ID" value="XM_028621384.1"/>
</dbReference>
<evidence type="ECO:0000256" key="1">
    <source>
        <dbReference type="SAM" id="MobiDB-lite"/>
    </source>
</evidence>
<dbReference type="GeneID" id="39590451"/>
<gene>
    <name evidence="2" type="ORF">EHS24_005908</name>
</gene>
<reference evidence="2 3" key="1">
    <citation type="submission" date="2018-11" db="EMBL/GenBank/DDBJ databases">
        <title>Genome sequence of Apiotrichum porosum DSM 27194.</title>
        <authorList>
            <person name="Aliyu H."/>
            <person name="Gorte O."/>
            <person name="Ochsenreither K."/>
        </authorList>
    </citation>
    <scope>NUCLEOTIDE SEQUENCE [LARGE SCALE GENOMIC DNA]</scope>
    <source>
        <strain evidence="2 3">DSM 27194</strain>
    </source>
</reference>
<evidence type="ECO:0000313" key="2">
    <source>
        <dbReference type="EMBL" id="RSH84388.1"/>
    </source>
</evidence>
<proteinExistence type="predicted"/>